<reference evidence="3 4" key="1">
    <citation type="journal article" date="2009" name="Int. J. Syst. Evol. Microbiol.">
        <title>Paenibacillus contaminans sp. nov., isolated from a contaminated laboratory plate.</title>
        <authorList>
            <person name="Chou J.H."/>
            <person name="Lee J.H."/>
            <person name="Lin M.C."/>
            <person name="Chang P.S."/>
            <person name="Arun A.B."/>
            <person name="Young C.C."/>
            <person name="Chen W.M."/>
        </authorList>
    </citation>
    <scope>NUCLEOTIDE SEQUENCE [LARGE SCALE GENOMIC DNA]</scope>
    <source>
        <strain evidence="3 4">CKOBP-6</strain>
    </source>
</reference>
<dbReference type="AlphaFoldDB" id="A0A329MRN6"/>
<organism evidence="3 4">
    <name type="scientific">Paenibacillus contaminans</name>
    <dbReference type="NCBI Taxonomy" id="450362"/>
    <lineage>
        <taxon>Bacteria</taxon>
        <taxon>Bacillati</taxon>
        <taxon>Bacillota</taxon>
        <taxon>Bacilli</taxon>
        <taxon>Bacillales</taxon>
        <taxon>Paenibacillaceae</taxon>
        <taxon>Paenibacillus</taxon>
    </lineage>
</organism>
<dbReference type="InterPro" id="IPR003010">
    <property type="entry name" value="C-N_Hydrolase"/>
</dbReference>
<evidence type="ECO:0000259" key="2">
    <source>
        <dbReference type="PROSITE" id="PS50263"/>
    </source>
</evidence>
<dbReference type="GO" id="GO:0016811">
    <property type="term" value="F:hydrolase activity, acting on carbon-nitrogen (but not peptide) bonds, in linear amides"/>
    <property type="evidence" value="ECO:0007669"/>
    <property type="project" value="TreeGrafter"/>
</dbReference>
<dbReference type="CDD" id="cd07197">
    <property type="entry name" value="nitrilase"/>
    <property type="match status" value="1"/>
</dbReference>
<name>A0A329MRN6_9BACL</name>
<comment type="caution">
    <text evidence="3">The sequence shown here is derived from an EMBL/GenBank/DDBJ whole genome shotgun (WGS) entry which is preliminary data.</text>
</comment>
<evidence type="ECO:0000256" key="1">
    <source>
        <dbReference type="ARBA" id="ARBA00022801"/>
    </source>
</evidence>
<dbReference type="PROSITE" id="PS50263">
    <property type="entry name" value="CN_HYDROLASE"/>
    <property type="match status" value="1"/>
</dbReference>
<evidence type="ECO:0000313" key="3">
    <source>
        <dbReference type="EMBL" id="RAV22454.1"/>
    </source>
</evidence>
<proteinExistence type="predicted"/>
<dbReference type="PANTHER" id="PTHR43674">
    <property type="entry name" value="NITRILASE C965.09-RELATED"/>
    <property type="match status" value="1"/>
</dbReference>
<gene>
    <name evidence="3" type="ORF">DQG23_05815</name>
</gene>
<protein>
    <submittedName>
        <fullName evidence="3">Carbon-nitrogen hydrolase family protein</fullName>
    </submittedName>
</protein>
<dbReference type="Pfam" id="PF00795">
    <property type="entry name" value="CN_hydrolase"/>
    <property type="match status" value="1"/>
</dbReference>
<dbReference type="InterPro" id="IPR036526">
    <property type="entry name" value="C-N_Hydrolase_sf"/>
</dbReference>
<keyword evidence="4" id="KW-1185">Reference proteome</keyword>
<accession>A0A329MRN6</accession>
<evidence type="ECO:0000313" key="4">
    <source>
        <dbReference type="Proteomes" id="UP000250369"/>
    </source>
</evidence>
<dbReference type="PANTHER" id="PTHR43674:SF2">
    <property type="entry name" value="BETA-UREIDOPROPIONASE"/>
    <property type="match status" value="1"/>
</dbReference>
<feature type="domain" description="CN hydrolase" evidence="2">
    <location>
        <begin position="40"/>
        <end position="262"/>
    </location>
</feature>
<keyword evidence="1 3" id="KW-0378">Hydrolase</keyword>
<dbReference type="SUPFAM" id="SSF56317">
    <property type="entry name" value="Carbon-nitrogen hydrolase"/>
    <property type="match status" value="1"/>
</dbReference>
<dbReference type="EMBL" id="QMFB01000002">
    <property type="protein sequence ID" value="RAV22454.1"/>
    <property type="molecule type" value="Genomic_DNA"/>
</dbReference>
<sequence length="338" mass="38422">MTKGRPPSLGMGLNRERFEGGIFMSRFAKISSIGCDYKEIDPSLDMREAVEAMKEHLRGKLSRVLPDRPDLIVLPEVCDMPRSFTGERLKAFYACRGDSILTMMRETAKKHSCYIAYPRLRQVEDGTWRNSVELIGRDGEIVGIYNKNHPVDIEISVDGVLGGKDAPVLQCDFGTVAFVICFDLNFDRLREMYVKAKPDLLVFVSMYHGGLMQQYWAYSCGSFFVSAISQSYPSQLISPLGQVLRTNTNYFDSFTEKVNLDYVLCHLNGHWEKLTAMKEKYGEQVRIVEPGYVGAVQISSESESLTVQQLVQEYELETFSDYLKRSLEFQCLPGNIEP</sequence>
<dbReference type="InterPro" id="IPR050345">
    <property type="entry name" value="Aliph_Amidase/BUP"/>
</dbReference>
<dbReference type="Proteomes" id="UP000250369">
    <property type="component" value="Unassembled WGS sequence"/>
</dbReference>
<dbReference type="Gene3D" id="3.60.110.10">
    <property type="entry name" value="Carbon-nitrogen hydrolase"/>
    <property type="match status" value="1"/>
</dbReference>